<feature type="compositionally biased region" description="Basic and acidic residues" evidence="1">
    <location>
        <begin position="1"/>
        <end position="14"/>
    </location>
</feature>
<dbReference type="RefSeq" id="WP_285934009.1">
    <property type="nucleotide sequence ID" value="NZ_JASTZU010000063.1"/>
</dbReference>
<organism evidence="2 3">
    <name type="scientific">Aquibacillus rhizosphaerae</name>
    <dbReference type="NCBI Taxonomy" id="3051431"/>
    <lineage>
        <taxon>Bacteria</taxon>
        <taxon>Bacillati</taxon>
        <taxon>Bacillota</taxon>
        <taxon>Bacilli</taxon>
        <taxon>Bacillales</taxon>
        <taxon>Bacillaceae</taxon>
        <taxon>Aquibacillus</taxon>
    </lineage>
</organism>
<sequence>MDNKKEPKFKKSYESDGVMGTDKKNNKQRQTEEKNKDDNPMFFNITESSE</sequence>
<dbReference type="EMBL" id="JASTZU010000063">
    <property type="protein sequence ID" value="MDL4842714.1"/>
    <property type="molecule type" value="Genomic_DNA"/>
</dbReference>
<keyword evidence="3" id="KW-1185">Reference proteome</keyword>
<comment type="caution">
    <text evidence="2">The sequence shown here is derived from an EMBL/GenBank/DDBJ whole genome shotgun (WGS) entry which is preliminary data.</text>
</comment>
<evidence type="ECO:0008006" key="4">
    <source>
        <dbReference type="Google" id="ProtNLM"/>
    </source>
</evidence>
<protein>
    <recommendedName>
        <fullName evidence="4">Glycogen biosynthesis protein GlgD</fullName>
    </recommendedName>
</protein>
<evidence type="ECO:0000256" key="1">
    <source>
        <dbReference type="SAM" id="MobiDB-lite"/>
    </source>
</evidence>
<dbReference type="Proteomes" id="UP001235343">
    <property type="component" value="Unassembled WGS sequence"/>
</dbReference>
<evidence type="ECO:0000313" key="2">
    <source>
        <dbReference type="EMBL" id="MDL4842714.1"/>
    </source>
</evidence>
<feature type="region of interest" description="Disordered" evidence="1">
    <location>
        <begin position="1"/>
        <end position="50"/>
    </location>
</feature>
<reference evidence="2 3" key="1">
    <citation type="submission" date="2023-06" db="EMBL/GenBank/DDBJ databases">
        <title>Aquibacillus rhizosphaerae LR5S19.</title>
        <authorList>
            <person name="Sun J.-Q."/>
        </authorList>
    </citation>
    <scope>NUCLEOTIDE SEQUENCE [LARGE SCALE GENOMIC DNA]</scope>
    <source>
        <strain evidence="2 3">LR5S19</strain>
    </source>
</reference>
<feature type="compositionally biased region" description="Basic and acidic residues" evidence="1">
    <location>
        <begin position="21"/>
        <end position="39"/>
    </location>
</feature>
<name>A0ABT7LA11_9BACI</name>
<accession>A0ABT7LA11</accession>
<evidence type="ECO:0000313" key="3">
    <source>
        <dbReference type="Proteomes" id="UP001235343"/>
    </source>
</evidence>
<gene>
    <name evidence="2" type="ORF">QQS35_19975</name>
</gene>
<proteinExistence type="predicted"/>